<dbReference type="EMBL" id="MDYQ01000004">
    <property type="protein sequence ID" value="PRP89341.1"/>
    <property type="molecule type" value="Genomic_DNA"/>
</dbReference>
<evidence type="ECO:0000313" key="2">
    <source>
        <dbReference type="EMBL" id="PRP89341.1"/>
    </source>
</evidence>
<evidence type="ECO:0000313" key="3">
    <source>
        <dbReference type="Proteomes" id="UP000241769"/>
    </source>
</evidence>
<feature type="compositionally biased region" description="Basic and acidic residues" evidence="1">
    <location>
        <begin position="173"/>
        <end position="197"/>
    </location>
</feature>
<sequence length="259" mass="29443">MLTFHRILGTQLYKETSRREFRKLISMVQQEAAAVENTISLFTNHTYLAEGIVIFKRYDRTKKGKKGVSKDDREGRVIFSLHELPLRVVFETENGVTVERKTETTLCIGETPASVLSKGEESMIDNAMSSVKNFWGNLTGPAESNESSAQPPTEKGFFSGLFETKEQQVERIKGKYTKESRESRVEKKEPTFFEKMKQNLGGDEEEPKKKEETKKNEEEEPGFIDRMNKGATNIQKEAKSAFRGMVFDSAVKSAMKGLM</sequence>
<protein>
    <submittedName>
        <fullName evidence="2">Uncharacterized protein</fullName>
    </submittedName>
</protein>
<dbReference type="InParanoid" id="A0A2P6NZG1"/>
<evidence type="ECO:0000256" key="1">
    <source>
        <dbReference type="SAM" id="MobiDB-lite"/>
    </source>
</evidence>
<feature type="region of interest" description="Disordered" evidence="1">
    <location>
        <begin position="138"/>
        <end position="157"/>
    </location>
</feature>
<dbReference type="Proteomes" id="UP000241769">
    <property type="component" value="Unassembled WGS sequence"/>
</dbReference>
<feature type="region of interest" description="Disordered" evidence="1">
    <location>
        <begin position="173"/>
        <end position="232"/>
    </location>
</feature>
<feature type="compositionally biased region" description="Polar residues" evidence="1">
    <location>
        <begin position="142"/>
        <end position="151"/>
    </location>
</feature>
<reference evidence="2 3" key="1">
    <citation type="journal article" date="2018" name="Genome Biol. Evol.">
        <title>Multiple Roots of Fruiting Body Formation in Amoebozoa.</title>
        <authorList>
            <person name="Hillmann F."/>
            <person name="Forbes G."/>
            <person name="Novohradska S."/>
            <person name="Ferling I."/>
            <person name="Riege K."/>
            <person name="Groth M."/>
            <person name="Westermann M."/>
            <person name="Marz M."/>
            <person name="Spaller T."/>
            <person name="Winckler T."/>
            <person name="Schaap P."/>
            <person name="Glockner G."/>
        </authorList>
    </citation>
    <scope>NUCLEOTIDE SEQUENCE [LARGE SCALE GENOMIC DNA]</scope>
    <source>
        <strain evidence="2 3">Jena</strain>
    </source>
</reference>
<comment type="caution">
    <text evidence="2">The sequence shown here is derived from an EMBL/GenBank/DDBJ whole genome shotgun (WGS) entry which is preliminary data.</text>
</comment>
<organism evidence="2 3">
    <name type="scientific">Planoprotostelium fungivorum</name>
    <dbReference type="NCBI Taxonomy" id="1890364"/>
    <lineage>
        <taxon>Eukaryota</taxon>
        <taxon>Amoebozoa</taxon>
        <taxon>Evosea</taxon>
        <taxon>Variosea</taxon>
        <taxon>Cavosteliida</taxon>
        <taxon>Cavosteliaceae</taxon>
        <taxon>Planoprotostelium</taxon>
    </lineage>
</organism>
<feature type="compositionally biased region" description="Basic and acidic residues" evidence="1">
    <location>
        <begin position="206"/>
        <end position="217"/>
    </location>
</feature>
<gene>
    <name evidence="2" type="ORF">PROFUN_02215</name>
</gene>
<dbReference type="AlphaFoldDB" id="A0A2P6NZG1"/>
<name>A0A2P6NZG1_9EUKA</name>
<accession>A0A2P6NZG1</accession>
<keyword evidence="3" id="KW-1185">Reference proteome</keyword>
<proteinExistence type="predicted"/>